<protein>
    <submittedName>
        <fullName evidence="1">9802_t:CDS:1</fullName>
    </submittedName>
</protein>
<evidence type="ECO:0000313" key="2">
    <source>
        <dbReference type="Proteomes" id="UP000789702"/>
    </source>
</evidence>
<dbReference type="Proteomes" id="UP000789702">
    <property type="component" value="Unassembled WGS sequence"/>
</dbReference>
<dbReference type="EMBL" id="CAJVPU010001270">
    <property type="protein sequence ID" value="CAG8476219.1"/>
    <property type="molecule type" value="Genomic_DNA"/>
</dbReference>
<organism evidence="1 2">
    <name type="scientific">Dentiscutata heterogama</name>
    <dbReference type="NCBI Taxonomy" id="1316150"/>
    <lineage>
        <taxon>Eukaryota</taxon>
        <taxon>Fungi</taxon>
        <taxon>Fungi incertae sedis</taxon>
        <taxon>Mucoromycota</taxon>
        <taxon>Glomeromycotina</taxon>
        <taxon>Glomeromycetes</taxon>
        <taxon>Diversisporales</taxon>
        <taxon>Gigasporaceae</taxon>
        <taxon>Dentiscutata</taxon>
    </lineage>
</organism>
<reference evidence="1" key="1">
    <citation type="submission" date="2021-06" db="EMBL/GenBank/DDBJ databases">
        <authorList>
            <person name="Kallberg Y."/>
            <person name="Tangrot J."/>
            <person name="Rosling A."/>
        </authorList>
    </citation>
    <scope>NUCLEOTIDE SEQUENCE</scope>
    <source>
        <strain evidence="1">IL203A</strain>
    </source>
</reference>
<sequence length="85" mass="9697">MSWVCNKFSWKICETLNKNTDKCSGCGSMVKDDDKKIINRSAGKQWYCPKILLEECGIQNDRSDKQCSYCGSKKPRTKSKHNASI</sequence>
<evidence type="ECO:0000313" key="1">
    <source>
        <dbReference type="EMBL" id="CAG8476219.1"/>
    </source>
</evidence>
<accession>A0ACA9KKB0</accession>
<proteinExistence type="predicted"/>
<keyword evidence="2" id="KW-1185">Reference proteome</keyword>
<comment type="caution">
    <text evidence="1">The sequence shown here is derived from an EMBL/GenBank/DDBJ whole genome shotgun (WGS) entry which is preliminary data.</text>
</comment>
<gene>
    <name evidence="1" type="ORF">DHETER_LOCUS1931</name>
</gene>
<name>A0ACA9KKB0_9GLOM</name>